<dbReference type="SUPFAM" id="SSF56436">
    <property type="entry name" value="C-type lectin-like"/>
    <property type="match status" value="1"/>
</dbReference>
<reference evidence="3" key="1">
    <citation type="submission" date="2023-09" db="UniProtKB">
        <authorList>
            <consortium name="Ensembl"/>
        </authorList>
    </citation>
    <scope>IDENTIFICATION</scope>
</reference>
<dbReference type="InterPro" id="IPR050828">
    <property type="entry name" value="C-type_lectin/matrix_domain"/>
</dbReference>
<dbReference type="SMART" id="SM00034">
    <property type="entry name" value="CLECT"/>
    <property type="match status" value="1"/>
</dbReference>
<evidence type="ECO:0000256" key="1">
    <source>
        <dbReference type="ARBA" id="ARBA00004401"/>
    </source>
</evidence>
<dbReference type="PANTHER" id="PTHR45710:SF31">
    <property type="entry name" value="EARLY ACTIVATION ANTIGEN CD69"/>
    <property type="match status" value="1"/>
</dbReference>
<dbReference type="PANTHER" id="PTHR45710">
    <property type="entry name" value="C-TYPE LECTIN DOMAIN-CONTAINING PROTEIN 180"/>
    <property type="match status" value="1"/>
</dbReference>
<feature type="domain" description="C-type lectin" evidence="2">
    <location>
        <begin position="27"/>
        <end position="120"/>
    </location>
</feature>
<name>A0A3B4Z363_9TELE</name>
<dbReference type="AlphaFoldDB" id="A0A3B4Z363"/>
<proteinExistence type="predicted"/>
<accession>A0A3B4Z363</accession>
<dbReference type="Gene3D" id="3.10.100.10">
    <property type="entry name" value="Mannose-Binding Protein A, subunit A"/>
    <property type="match status" value="1"/>
</dbReference>
<dbReference type="Ensembl" id="ENSSPAT00000003178.1">
    <property type="protein sequence ID" value="ENSSPAP00000003130.1"/>
    <property type="gene ID" value="ENSSPAG00000002311.1"/>
</dbReference>
<sequence length="135" mass="15950">LCSEFIVRFDLSGTSSSQRCPPDWREIQSKCYFLSTEMKTWEDSRKYCQRNGSDLVVINSQQEQVLCSSSALVDMYLLFWIGLKGTNRVFRWVDGSALKDHTKFPDCFVGCKNVLFIFWSYFEEKENKTSHWYLH</sequence>
<evidence type="ECO:0000259" key="2">
    <source>
        <dbReference type="PROSITE" id="PS50041"/>
    </source>
</evidence>
<organism evidence="3">
    <name type="scientific">Stegastes partitus</name>
    <name type="common">bicolor damselfish</name>
    <dbReference type="NCBI Taxonomy" id="144197"/>
    <lineage>
        <taxon>Eukaryota</taxon>
        <taxon>Metazoa</taxon>
        <taxon>Chordata</taxon>
        <taxon>Craniata</taxon>
        <taxon>Vertebrata</taxon>
        <taxon>Euteleostomi</taxon>
        <taxon>Actinopterygii</taxon>
        <taxon>Neopterygii</taxon>
        <taxon>Teleostei</taxon>
        <taxon>Neoteleostei</taxon>
        <taxon>Acanthomorphata</taxon>
        <taxon>Ovalentaria</taxon>
        <taxon>Pomacentridae</taxon>
        <taxon>Stegastes</taxon>
    </lineage>
</organism>
<dbReference type="InterPro" id="IPR001304">
    <property type="entry name" value="C-type_lectin-like"/>
</dbReference>
<dbReference type="Pfam" id="PF00059">
    <property type="entry name" value="Lectin_C"/>
    <property type="match status" value="1"/>
</dbReference>
<dbReference type="GO" id="GO:0005886">
    <property type="term" value="C:plasma membrane"/>
    <property type="evidence" value="ECO:0007669"/>
    <property type="project" value="UniProtKB-SubCell"/>
</dbReference>
<dbReference type="STRING" id="144197.ENSSPAP00000003130"/>
<comment type="subcellular location">
    <subcellularLocation>
        <location evidence="1">Cell membrane</location>
        <topology evidence="1">Single-pass type II membrane protein</topology>
    </subcellularLocation>
</comment>
<evidence type="ECO:0000313" key="3">
    <source>
        <dbReference type="Ensembl" id="ENSSPAP00000003130.1"/>
    </source>
</evidence>
<dbReference type="InterPro" id="IPR016187">
    <property type="entry name" value="CTDL_fold"/>
</dbReference>
<dbReference type="InterPro" id="IPR016186">
    <property type="entry name" value="C-type_lectin-like/link_sf"/>
</dbReference>
<dbReference type="GeneTree" id="ENSGT00940000179529"/>
<protein>
    <recommendedName>
        <fullName evidence="2">C-type lectin domain-containing protein</fullName>
    </recommendedName>
</protein>
<dbReference type="PROSITE" id="PS50041">
    <property type="entry name" value="C_TYPE_LECTIN_2"/>
    <property type="match status" value="1"/>
</dbReference>